<dbReference type="EMBL" id="BGZK01000455">
    <property type="protein sequence ID" value="GBP44633.1"/>
    <property type="molecule type" value="Genomic_DNA"/>
</dbReference>
<evidence type="ECO:0000313" key="1">
    <source>
        <dbReference type="EMBL" id="GBP44633.1"/>
    </source>
</evidence>
<name>A0A4C1W0P5_EUMVA</name>
<organism evidence="1 2">
    <name type="scientific">Eumeta variegata</name>
    <name type="common">Bagworm moth</name>
    <name type="synonym">Eumeta japonica</name>
    <dbReference type="NCBI Taxonomy" id="151549"/>
    <lineage>
        <taxon>Eukaryota</taxon>
        <taxon>Metazoa</taxon>
        <taxon>Ecdysozoa</taxon>
        <taxon>Arthropoda</taxon>
        <taxon>Hexapoda</taxon>
        <taxon>Insecta</taxon>
        <taxon>Pterygota</taxon>
        <taxon>Neoptera</taxon>
        <taxon>Endopterygota</taxon>
        <taxon>Lepidoptera</taxon>
        <taxon>Glossata</taxon>
        <taxon>Ditrysia</taxon>
        <taxon>Tineoidea</taxon>
        <taxon>Psychidae</taxon>
        <taxon>Oiketicinae</taxon>
        <taxon>Eumeta</taxon>
    </lineage>
</organism>
<reference evidence="1 2" key="1">
    <citation type="journal article" date="2019" name="Commun. Biol.">
        <title>The bagworm genome reveals a unique fibroin gene that provides high tensile strength.</title>
        <authorList>
            <person name="Kono N."/>
            <person name="Nakamura H."/>
            <person name="Ohtoshi R."/>
            <person name="Tomita M."/>
            <person name="Numata K."/>
            <person name="Arakawa K."/>
        </authorList>
    </citation>
    <scope>NUCLEOTIDE SEQUENCE [LARGE SCALE GENOMIC DNA]</scope>
</reference>
<evidence type="ECO:0000313" key="2">
    <source>
        <dbReference type="Proteomes" id="UP000299102"/>
    </source>
</evidence>
<protein>
    <submittedName>
        <fullName evidence="1">Uncharacterized protein</fullName>
    </submittedName>
</protein>
<accession>A0A4C1W0P5</accession>
<proteinExistence type="predicted"/>
<comment type="caution">
    <text evidence="1">The sequence shown here is derived from an EMBL/GenBank/DDBJ whole genome shotgun (WGS) entry which is preliminary data.</text>
</comment>
<dbReference type="Proteomes" id="UP000299102">
    <property type="component" value="Unassembled WGS sequence"/>
</dbReference>
<sequence>MRAKALGTLLCQLLRGNGSLIRRRNLFSCGKAAPIVKETNIMSFRARRCTANSQICRHQTCVKGAGRAHLELAYARCTGGECPTRNLVSRFRRLLP</sequence>
<gene>
    <name evidence="1" type="ORF">EVAR_75090_1</name>
</gene>
<dbReference type="AlphaFoldDB" id="A0A4C1W0P5"/>
<keyword evidence="2" id="KW-1185">Reference proteome</keyword>